<name>D4LVZ8_9FIRM</name>
<organism evidence="2 3">
    <name type="scientific">Blautia obeum A2-162</name>
    <dbReference type="NCBI Taxonomy" id="657314"/>
    <lineage>
        <taxon>Bacteria</taxon>
        <taxon>Bacillati</taxon>
        <taxon>Bacillota</taxon>
        <taxon>Clostridia</taxon>
        <taxon>Lachnospirales</taxon>
        <taxon>Lachnospiraceae</taxon>
        <taxon>Blautia</taxon>
    </lineage>
</organism>
<protein>
    <submittedName>
        <fullName evidence="2">Uncharacterized protein</fullName>
    </submittedName>
</protein>
<evidence type="ECO:0000313" key="2">
    <source>
        <dbReference type="EMBL" id="CBL21801.1"/>
    </source>
</evidence>
<feature type="compositionally biased region" description="Acidic residues" evidence="1">
    <location>
        <begin position="19"/>
        <end position="29"/>
    </location>
</feature>
<dbReference type="PATRIC" id="fig|657314.3.peg.149"/>
<dbReference type="AlphaFoldDB" id="D4LVZ8"/>
<evidence type="ECO:0000256" key="1">
    <source>
        <dbReference type="SAM" id="MobiDB-lite"/>
    </source>
</evidence>
<reference evidence="2 3" key="1">
    <citation type="submission" date="2010-03" db="EMBL/GenBank/DDBJ databases">
        <title>The genome sequence of Ruminococcus obeum A2-162.</title>
        <authorList>
            <consortium name="metaHIT consortium -- http://www.metahit.eu/"/>
            <person name="Pajon A."/>
            <person name="Turner K."/>
            <person name="Parkhill J."/>
            <person name="Duncan S."/>
            <person name="Flint H."/>
        </authorList>
    </citation>
    <scope>NUCLEOTIDE SEQUENCE [LARGE SCALE GENOMIC DNA]</scope>
    <source>
        <strain evidence="2 3">A2-162</strain>
    </source>
</reference>
<evidence type="ECO:0000313" key="3">
    <source>
        <dbReference type="Proteomes" id="UP000008955"/>
    </source>
</evidence>
<dbReference type="EMBL" id="FP929054">
    <property type="protein sequence ID" value="CBL21801.1"/>
    <property type="molecule type" value="Genomic_DNA"/>
</dbReference>
<feature type="compositionally biased region" description="Basic and acidic residues" evidence="1">
    <location>
        <begin position="30"/>
        <end position="54"/>
    </location>
</feature>
<proteinExistence type="predicted"/>
<dbReference type="Proteomes" id="UP000008955">
    <property type="component" value="Chromosome"/>
</dbReference>
<sequence>MVAAESVSLRQANTYDQNTEQEGEADEASSFEKQRMDIMQENRIKTLDVTKNER</sequence>
<keyword evidence="3" id="KW-1185">Reference proteome</keyword>
<feature type="compositionally biased region" description="Polar residues" evidence="1">
    <location>
        <begin position="8"/>
        <end position="18"/>
    </location>
</feature>
<dbReference type="KEGG" id="rob:CK5_01590"/>
<accession>D4LVZ8</accession>
<feature type="region of interest" description="Disordered" evidence="1">
    <location>
        <begin position="1"/>
        <end position="54"/>
    </location>
</feature>
<gene>
    <name evidence="2" type="ORF">CK5_01590</name>
</gene>
<dbReference type="HOGENOM" id="CLU_3040911_0_0_9"/>
<reference evidence="2 3" key="2">
    <citation type="submission" date="2010-03" db="EMBL/GenBank/DDBJ databases">
        <authorList>
            <person name="Pajon A."/>
        </authorList>
    </citation>
    <scope>NUCLEOTIDE SEQUENCE [LARGE SCALE GENOMIC DNA]</scope>
    <source>
        <strain evidence="2 3">A2-162</strain>
    </source>
</reference>